<dbReference type="GO" id="GO:0006355">
    <property type="term" value="P:regulation of DNA-templated transcription"/>
    <property type="evidence" value="ECO:0007669"/>
    <property type="project" value="InterPro"/>
</dbReference>
<dbReference type="GO" id="GO:0000160">
    <property type="term" value="P:phosphorelay signal transduction system"/>
    <property type="evidence" value="ECO:0007669"/>
    <property type="project" value="InterPro"/>
</dbReference>
<dbReference type="InterPro" id="IPR001789">
    <property type="entry name" value="Sig_transdc_resp-reg_receiver"/>
</dbReference>
<gene>
    <name evidence="4" type="ORF">FHU29_001029</name>
</gene>
<dbReference type="InterPro" id="IPR016032">
    <property type="entry name" value="Sig_transdc_resp-reg_C-effctor"/>
</dbReference>
<dbReference type="InterPro" id="IPR000792">
    <property type="entry name" value="Tscrpt_reg_LuxR_C"/>
</dbReference>
<evidence type="ECO:0000256" key="1">
    <source>
        <dbReference type="ARBA" id="ARBA00023125"/>
    </source>
</evidence>
<feature type="domain" description="Response regulatory" evidence="3">
    <location>
        <begin position="27"/>
        <end position="140"/>
    </location>
</feature>
<dbReference type="PROSITE" id="PS50110">
    <property type="entry name" value="RESPONSE_REGULATORY"/>
    <property type="match status" value="1"/>
</dbReference>
<dbReference type="RefSeq" id="WP_083962462.1">
    <property type="nucleotide sequence ID" value="NZ_BDDI01000015.1"/>
</dbReference>
<dbReference type="InterPro" id="IPR011006">
    <property type="entry name" value="CheY-like_superfamily"/>
</dbReference>
<dbReference type="SUPFAM" id="SSF46894">
    <property type="entry name" value="C-terminal effector domain of the bipartite response regulators"/>
    <property type="match status" value="1"/>
</dbReference>
<evidence type="ECO:0000313" key="5">
    <source>
        <dbReference type="Proteomes" id="UP000567922"/>
    </source>
</evidence>
<dbReference type="OrthoDB" id="3171335at2"/>
<dbReference type="Gene3D" id="3.40.50.2300">
    <property type="match status" value="1"/>
</dbReference>
<dbReference type="GO" id="GO:0003677">
    <property type="term" value="F:DNA binding"/>
    <property type="evidence" value="ECO:0007669"/>
    <property type="project" value="UniProtKB-KW"/>
</dbReference>
<keyword evidence="2" id="KW-0597">Phosphoprotein</keyword>
<dbReference type="PANTHER" id="PTHR43214">
    <property type="entry name" value="TWO-COMPONENT RESPONSE REGULATOR"/>
    <property type="match status" value="1"/>
</dbReference>
<evidence type="ECO:0000313" key="4">
    <source>
        <dbReference type="EMBL" id="MBB3036595.1"/>
    </source>
</evidence>
<dbReference type="SUPFAM" id="SSF52172">
    <property type="entry name" value="CheY-like"/>
    <property type="match status" value="1"/>
</dbReference>
<dbReference type="PANTHER" id="PTHR43214:SF43">
    <property type="entry name" value="TWO-COMPONENT RESPONSE REGULATOR"/>
    <property type="match status" value="1"/>
</dbReference>
<reference evidence="4 5" key="1">
    <citation type="submission" date="2020-08" db="EMBL/GenBank/DDBJ databases">
        <title>Sequencing the genomes of 1000 actinobacteria strains.</title>
        <authorList>
            <person name="Klenk H.-P."/>
        </authorList>
    </citation>
    <scope>NUCLEOTIDE SEQUENCE [LARGE SCALE GENOMIC DNA]</scope>
    <source>
        <strain evidence="4 5">DSM 45258</strain>
    </source>
</reference>
<dbReference type="PROSITE" id="PS00622">
    <property type="entry name" value="HTH_LUXR_1"/>
    <property type="match status" value="1"/>
</dbReference>
<dbReference type="PRINTS" id="PR00038">
    <property type="entry name" value="HTHLUXR"/>
</dbReference>
<dbReference type="InterPro" id="IPR036388">
    <property type="entry name" value="WH-like_DNA-bd_sf"/>
</dbReference>
<dbReference type="Gene3D" id="1.10.10.10">
    <property type="entry name" value="Winged helix-like DNA-binding domain superfamily/Winged helix DNA-binding domain"/>
    <property type="match status" value="1"/>
</dbReference>
<comment type="caution">
    <text evidence="4">The sequence shown here is derived from an EMBL/GenBank/DDBJ whole genome shotgun (WGS) entry which is preliminary data.</text>
</comment>
<keyword evidence="5" id="KW-1185">Reference proteome</keyword>
<keyword evidence="1 4" id="KW-0238">DNA-binding</keyword>
<name>A0A839RIV0_9ACTN</name>
<accession>A0A839RIV0</accession>
<evidence type="ECO:0000259" key="3">
    <source>
        <dbReference type="PROSITE" id="PS50110"/>
    </source>
</evidence>
<organism evidence="4 5">
    <name type="scientific">Hoyosella altamirensis</name>
    <dbReference type="NCBI Taxonomy" id="616997"/>
    <lineage>
        <taxon>Bacteria</taxon>
        <taxon>Bacillati</taxon>
        <taxon>Actinomycetota</taxon>
        <taxon>Actinomycetes</taxon>
        <taxon>Mycobacteriales</taxon>
        <taxon>Hoyosellaceae</taxon>
        <taxon>Hoyosella</taxon>
    </lineage>
</organism>
<protein>
    <submittedName>
        <fullName evidence="4">DNA-binding NarL/FixJ family response regulator</fullName>
    </submittedName>
</protein>
<dbReference type="InterPro" id="IPR039420">
    <property type="entry name" value="WalR-like"/>
</dbReference>
<sequence length="244" mass="26976">MIDTHPRESESLLAETIETPPRHRVYRIGLVEDQQIYAIGLSVLFANEADLNLVAIAPTVSSLLRVDYALDLVIVDLRFADGPALRSDFAALQQRSIKIVVLASEEDRYLIRSAAKWGAVGVILRSDSPEVALDALRLAAAAKPLMSVDTEWTAALDAAGGDVRLPERQQQVLALYAAGEKAATVARRMNLSVDTVNDYITRIRRKYAEIGRPAPTKMDLYKRALEDGWLPVPRRRRGSTSVSR</sequence>
<dbReference type="Proteomes" id="UP000567922">
    <property type="component" value="Unassembled WGS sequence"/>
</dbReference>
<feature type="modified residue" description="4-aspartylphosphate" evidence="2">
    <location>
        <position position="76"/>
    </location>
</feature>
<dbReference type="AlphaFoldDB" id="A0A839RIV0"/>
<dbReference type="SMART" id="SM00421">
    <property type="entry name" value="HTH_LUXR"/>
    <property type="match status" value="1"/>
</dbReference>
<proteinExistence type="predicted"/>
<evidence type="ECO:0000256" key="2">
    <source>
        <dbReference type="PROSITE-ProRule" id="PRU00169"/>
    </source>
</evidence>
<dbReference type="Pfam" id="PF00196">
    <property type="entry name" value="GerE"/>
    <property type="match status" value="1"/>
</dbReference>
<dbReference type="EMBL" id="JACHWS010000001">
    <property type="protein sequence ID" value="MBB3036595.1"/>
    <property type="molecule type" value="Genomic_DNA"/>
</dbReference>